<dbReference type="Gene3D" id="3.90.79.10">
    <property type="entry name" value="Nucleoside Triphosphate Pyrophosphohydrolase"/>
    <property type="match status" value="1"/>
</dbReference>
<comment type="caution">
    <text evidence="4">The sequence shown here is derived from an EMBL/GenBank/DDBJ whole genome shotgun (WGS) entry which is preliminary data.</text>
</comment>
<dbReference type="GO" id="GO:0016787">
    <property type="term" value="F:hydrolase activity"/>
    <property type="evidence" value="ECO:0007669"/>
    <property type="project" value="UniProtKB-KW"/>
</dbReference>
<dbReference type="PROSITE" id="PS51462">
    <property type="entry name" value="NUDIX"/>
    <property type="match status" value="1"/>
</dbReference>
<evidence type="ECO:0000313" key="5">
    <source>
        <dbReference type="Proteomes" id="UP000310754"/>
    </source>
</evidence>
<protein>
    <submittedName>
        <fullName evidence="4">NUDIX domain-containing protein</fullName>
    </submittedName>
</protein>
<comment type="cofactor">
    <cofactor evidence="1">
        <name>Mg(2+)</name>
        <dbReference type="ChEBI" id="CHEBI:18420"/>
    </cofactor>
</comment>
<dbReference type="Proteomes" id="UP000310754">
    <property type="component" value="Unassembled WGS sequence"/>
</dbReference>
<proteinExistence type="predicted"/>
<evidence type="ECO:0000256" key="2">
    <source>
        <dbReference type="ARBA" id="ARBA00022801"/>
    </source>
</evidence>
<reference evidence="4 5" key="1">
    <citation type="submission" date="2019-04" db="EMBL/GenBank/DDBJ databases">
        <title>Rhizobium terrae sp. nov., isolated from a paddy soil.</title>
        <authorList>
            <person name="Lin S.-Y."/>
            <person name="Hameed A."/>
            <person name="Huang H.-I."/>
            <person name="Young C.-C."/>
        </authorList>
    </citation>
    <scope>NUCLEOTIDE SEQUENCE [LARGE SCALE GENOMIC DNA]</scope>
    <source>
        <strain evidence="4 5">CC-HIH110</strain>
    </source>
</reference>
<dbReference type="InterPro" id="IPR020084">
    <property type="entry name" value="NUDIX_hydrolase_CS"/>
</dbReference>
<dbReference type="InterPro" id="IPR000086">
    <property type="entry name" value="NUDIX_hydrolase_dom"/>
</dbReference>
<sequence length="165" mass="18572">MHRLIKAHLKAKWPLFASIEAWTVRTPPIDKVLIYATWKGRLLVFEEPDFPEILPQVPGGTVEPGETHSDAAQREFCEESGLRTGSAPRFLTSTIYTAVRDGKAILHKRHFFHIVLEGEFSGSWTAQEMSPHGSDIPILFRFFWVPIADASGIVGYEQQAALPFL</sequence>
<feature type="domain" description="Nudix hydrolase" evidence="3">
    <location>
        <begin position="27"/>
        <end position="165"/>
    </location>
</feature>
<dbReference type="InterPro" id="IPR015797">
    <property type="entry name" value="NUDIX_hydrolase-like_dom_sf"/>
</dbReference>
<name>A0A4S4A2I8_9HYPH</name>
<gene>
    <name evidence="4" type="ORF">E6C51_05450</name>
</gene>
<evidence type="ECO:0000313" key="4">
    <source>
        <dbReference type="EMBL" id="THF52604.1"/>
    </source>
</evidence>
<evidence type="ECO:0000259" key="3">
    <source>
        <dbReference type="PROSITE" id="PS51462"/>
    </source>
</evidence>
<keyword evidence="2" id="KW-0378">Hydrolase</keyword>
<dbReference type="PROSITE" id="PS00893">
    <property type="entry name" value="NUDIX_BOX"/>
    <property type="match status" value="1"/>
</dbReference>
<keyword evidence="5" id="KW-1185">Reference proteome</keyword>
<dbReference type="SUPFAM" id="SSF55811">
    <property type="entry name" value="Nudix"/>
    <property type="match status" value="1"/>
</dbReference>
<organism evidence="4 5">
    <name type="scientific">Allorhizobium terrae</name>
    <dbReference type="NCBI Taxonomy" id="1848972"/>
    <lineage>
        <taxon>Bacteria</taxon>
        <taxon>Pseudomonadati</taxon>
        <taxon>Pseudomonadota</taxon>
        <taxon>Alphaproteobacteria</taxon>
        <taxon>Hyphomicrobiales</taxon>
        <taxon>Rhizobiaceae</taxon>
        <taxon>Rhizobium/Agrobacterium group</taxon>
        <taxon>Allorhizobium</taxon>
    </lineage>
</organism>
<dbReference type="CDD" id="cd04663">
    <property type="entry name" value="NUDIX_Hydrolase"/>
    <property type="match status" value="1"/>
</dbReference>
<evidence type="ECO:0000256" key="1">
    <source>
        <dbReference type="ARBA" id="ARBA00001946"/>
    </source>
</evidence>
<accession>A0A4S4A2I8</accession>
<dbReference type="Pfam" id="PF00293">
    <property type="entry name" value="NUDIX"/>
    <property type="match status" value="1"/>
</dbReference>
<dbReference type="AlphaFoldDB" id="A0A4S4A2I8"/>
<dbReference type="EMBL" id="SSOA01000002">
    <property type="protein sequence ID" value="THF52604.1"/>
    <property type="molecule type" value="Genomic_DNA"/>
</dbReference>